<protein>
    <submittedName>
        <fullName evidence="4">SDR family NAD(P)-dependent oxidoreductase</fullName>
    </submittedName>
</protein>
<dbReference type="Pfam" id="PF00106">
    <property type="entry name" value="adh_short"/>
    <property type="match status" value="1"/>
</dbReference>
<evidence type="ECO:0000259" key="3">
    <source>
        <dbReference type="SMART" id="SM00822"/>
    </source>
</evidence>
<dbReference type="InterPro" id="IPR002347">
    <property type="entry name" value="SDR_fam"/>
</dbReference>
<dbReference type="Proteomes" id="UP000824107">
    <property type="component" value="Unassembled WGS sequence"/>
</dbReference>
<dbReference type="InterPro" id="IPR036291">
    <property type="entry name" value="NAD(P)-bd_dom_sf"/>
</dbReference>
<evidence type="ECO:0000256" key="2">
    <source>
        <dbReference type="ARBA" id="ARBA00023002"/>
    </source>
</evidence>
<feature type="domain" description="Ketoreductase" evidence="3">
    <location>
        <begin position="5"/>
        <end position="190"/>
    </location>
</feature>
<evidence type="ECO:0000313" key="4">
    <source>
        <dbReference type="EMBL" id="HIU52970.1"/>
    </source>
</evidence>
<dbReference type="Gene3D" id="3.40.50.720">
    <property type="entry name" value="NAD(P)-binding Rossmann-like Domain"/>
    <property type="match status" value="1"/>
</dbReference>
<reference evidence="4" key="1">
    <citation type="submission" date="2020-10" db="EMBL/GenBank/DDBJ databases">
        <authorList>
            <person name="Gilroy R."/>
        </authorList>
    </citation>
    <scope>NUCLEOTIDE SEQUENCE</scope>
    <source>
        <strain evidence="4">ChiW3-316</strain>
    </source>
</reference>
<dbReference type="InterPro" id="IPR057326">
    <property type="entry name" value="KR_dom"/>
</dbReference>
<sequence length="255" mass="27512">MIRNKNVLITGASSGIGEALAVYYAQNGAANLFICGRNAERLAKVREACERYGAKVSAEVLDVTQREAVKNWVERCNVSANLNIVIANAGTGTINETEEAVLNTFNTNVNGVINTVLPALAAYRSRPSRYHGDMAVAVISSMAGYHGLPTCPAYSASKACVKAWGEALRPVLKREGIRMSVVCPGFVRSRITDQNTCPMPFFMEAPQAAEIIARGIEADKGIIAFPWPLRLAVWLASIVPNCLSDLIYGRLPPKA</sequence>
<comment type="similarity">
    <text evidence="1">Belongs to the short-chain dehydrogenases/reductases (SDR) family.</text>
</comment>
<dbReference type="GO" id="GO:0016020">
    <property type="term" value="C:membrane"/>
    <property type="evidence" value="ECO:0007669"/>
    <property type="project" value="TreeGrafter"/>
</dbReference>
<accession>A0A9D1SAJ2</accession>
<dbReference type="PRINTS" id="PR00081">
    <property type="entry name" value="GDHRDH"/>
</dbReference>
<comment type="caution">
    <text evidence="4">The sequence shown here is derived from an EMBL/GenBank/DDBJ whole genome shotgun (WGS) entry which is preliminary data.</text>
</comment>
<keyword evidence="2" id="KW-0560">Oxidoreductase</keyword>
<dbReference type="PANTHER" id="PTHR44196:SF1">
    <property type="entry name" value="DEHYDROGENASE_REDUCTASE SDR FAMILY MEMBER 7B"/>
    <property type="match status" value="1"/>
</dbReference>
<gene>
    <name evidence="4" type="ORF">IAD20_02695</name>
</gene>
<proteinExistence type="inferred from homology"/>
<dbReference type="EMBL" id="DVNC01000021">
    <property type="protein sequence ID" value="HIU52970.1"/>
    <property type="molecule type" value="Genomic_DNA"/>
</dbReference>
<dbReference type="SMART" id="SM00822">
    <property type="entry name" value="PKS_KR"/>
    <property type="match status" value="1"/>
</dbReference>
<dbReference type="AlphaFoldDB" id="A0A9D1SAJ2"/>
<name>A0A9D1SAJ2_9PROT</name>
<evidence type="ECO:0000313" key="5">
    <source>
        <dbReference type="Proteomes" id="UP000824107"/>
    </source>
</evidence>
<dbReference type="GO" id="GO:0016491">
    <property type="term" value="F:oxidoreductase activity"/>
    <property type="evidence" value="ECO:0007669"/>
    <property type="project" value="UniProtKB-KW"/>
</dbReference>
<dbReference type="PANTHER" id="PTHR44196">
    <property type="entry name" value="DEHYDROGENASE/REDUCTASE SDR FAMILY MEMBER 7B"/>
    <property type="match status" value="1"/>
</dbReference>
<dbReference type="SUPFAM" id="SSF51735">
    <property type="entry name" value="NAD(P)-binding Rossmann-fold domains"/>
    <property type="match status" value="1"/>
</dbReference>
<organism evidence="4 5">
    <name type="scientific">Candidatus Scatocola faecipullorum</name>
    <dbReference type="NCBI Taxonomy" id="2840917"/>
    <lineage>
        <taxon>Bacteria</taxon>
        <taxon>Pseudomonadati</taxon>
        <taxon>Pseudomonadota</taxon>
        <taxon>Alphaproteobacteria</taxon>
        <taxon>Rhodospirillales</taxon>
        <taxon>Rhodospirillaceae</taxon>
        <taxon>Rhodospirillaceae incertae sedis</taxon>
        <taxon>Candidatus Scatocola</taxon>
    </lineage>
</organism>
<evidence type="ECO:0000256" key="1">
    <source>
        <dbReference type="ARBA" id="ARBA00006484"/>
    </source>
</evidence>
<reference evidence="4" key="2">
    <citation type="journal article" date="2021" name="PeerJ">
        <title>Extensive microbial diversity within the chicken gut microbiome revealed by metagenomics and culture.</title>
        <authorList>
            <person name="Gilroy R."/>
            <person name="Ravi A."/>
            <person name="Getino M."/>
            <person name="Pursley I."/>
            <person name="Horton D.L."/>
            <person name="Alikhan N.F."/>
            <person name="Baker D."/>
            <person name="Gharbi K."/>
            <person name="Hall N."/>
            <person name="Watson M."/>
            <person name="Adriaenssens E.M."/>
            <person name="Foster-Nyarko E."/>
            <person name="Jarju S."/>
            <person name="Secka A."/>
            <person name="Antonio M."/>
            <person name="Oren A."/>
            <person name="Chaudhuri R.R."/>
            <person name="La Ragione R."/>
            <person name="Hildebrand F."/>
            <person name="Pallen M.J."/>
        </authorList>
    </citation>
    <scope>NUCLEOTIDE SEQUENCE</scope>
    <source>
        <strain evidence="4">ChiW3-316</strain>
    </source>
</reference>